<dbReference type="Pfam" id="PF02954">
    <property type="entry name" value="HTH_8"/>
    <property type="match status" value="1"/>
</dbReference>
<dbReference type="Pfam" id="PF00158">
    <property type="entry name" value="Sigma54_activat"/>
    <property type="match status" value="1"/>
</dbReference>
<dbReference type="RefSeq" id="WP_146957089.1">
    <property type="nucleotide sequence ID" value="NZ_CP042467.1"/>
</dbReference>
<evidence type="ECO:0000256" key="5">
    <source>
        <dbReference type="ARBA" id="ARBA00023159"/>
    </source>
</evidence>
<reference evidence="8 9" key="1">
    <citation type="submission" date="2019-08" db="EMBL/GenBank/DDBJ databases">
        <authorList>
            <person name="Liang Q."/>
        </authorList>
    </citation>
    <scope>NUCLEOTIDE SEQUENCE [LARGE SCALE GENOMIC DNA]</scope>
    <source>
        <strain evidence="8 9">V1718</strain>
    </source>
</reference>
<organism evidence="8 9">
    <name type="scientific">Microvenator marinus</name>
    <dbReference type="NCBI Taxonomy" id="2600177"/>
    <lineage>
        <taxon>Bacteria</taxon>
        <taxon>Deltaproteobacteria</taxon>
        <taxon>Bradymonadales</taxon>
        <taxon>Microvenatoraceae</taxon>
        <taxon>Microvenator</taxon>
    </lineage>
</organism>
<dbReference type="Gene3D" id="1.10.8.60">
    <property type="match status" value="1"/>
</dbReference>
<accession>A0A5B8XKE2</accession>
<dbReference type="InterPro" id="IPR027417">
    <property type="entry name" value="P-loop_NTPase"/>
</dbReference>
<dbReference type="SUPFAM" id="SSF55781">
    <property type="entry name" value="GAF domain-like"/>
    <property type="match status" value="1"/>
</dbReference>
<dbReference type="SMART" id="SM00382">
    <property type="entry name" value="AAA"/>
    <property type="match status" value="1"/>
</dbReference>
<dbReference type="InterPro" id="IPR009057">
    <property type="entry name" value="Homeodomain-like_sf"/>
</dbReference>
<dbReference type="InterPro" id="IPR058031">
    <property type="entry name" value="AAA_lid_NorR"/>
</dbReference>
<protein>
    <submittedName>
        <fullName evidence="8">GAF domain-containing protein</fullName>
    </submittedName>
</protein>
<dbReference type="PROSITE" id="PS50045">
    <property type="entry name" value="SIGMA54_INTERACT_4"/>
    <property type="match status" value="1"/>
</dbReference>
<evidence type="ECO:0000313" key="8">
    <source>
        <dbReference type="EMBL" id="QED26015.1"/>
    </source>
</evidence>
<dbReference type="PANTHER" id="PTHR32071">
    <property type="entry name" value="TRANSCRIPTIONAL REGULATORY PROTEIN"/>
    <property type="match status" value="1"/>
</dbReference>
<dbReference type="Pfam" id="PF00498">
    <property type="entry name" value="FHA"/>
    <property type="match status" value="1"/>
</dbReference>
<keyword evidence="9" id="KW-1185">Reference proteome</keyword>
<dbReference type="Proteomes" id="UP000321595">
    <property type="component" value="Chromosome"/>
</dbReference>
<dbReference type="FunFam" id="3.40.50.300:FF:000006">
    <property type="entry name" value="DNA-binding transcriptional regulator NtrC"/>
    <property type="match status" value="1"/>
</dbReference>
<evidence type="ECO:0000313" key="9">
    <source>
        <dbReference type="Proteomes" id="UP000321595"/>
    </source>
</evidence>
<keyword evidence="4" id="KW-0238">DNA-binding</keyword>
<dbReference type="AlphaFoldDB" id="A0A5B8XKE2"/>
<keyword evidence="2" id="KW-0067">ATP-binding</keyword>
<dbReference type="PROSITE" id="PS00676">
    <property type="entry name" value="SIGMA54_INTERACT_2"/>
    <property type="match status" value="1"/>
</dbReference>
<dbReference type="InterPro" id="IPR025944">
    <property type="entry name" value="Sigma_54_int_dom_CS"/>
</dbReference>
<evidence type="ECO:0000256" key="3">
    <source>
        <dbReference type="ARBA" id="ARBA00023015"/>
    </source>
</evidence>
<dbReference type="OrthoDB" id="9802322at2"/>
<dbReference type="InterPro" id="IPR025943">
    <property type="entry name" value="Sigma_54_int_dom_ATP-bd_2"/>
</dbReference>
<keyword evidence="3" id="KW-0805">Transcription regulation</keyword>
<dbReference type="SUPFAM" id="SSF52540">
    <property type="entry name" value="P-loop containing nucleoside triphosphate hydrolases"/>
    <property type="match status" value="1"/>
</dbReference>
<dbReference type="PROSITE" id="PS00675">
    <property type="entry name" value="SIGMA54_INTERACT_1"/>
    <property type="match status" value="1"/>
</dbReference>
<dbReference type="InterPro" id="IPR002197">
    <property type="entry name" value="HTH_Fis"/>
</dbReference>
<dbReference type="GO" id="GO:0005524">
    <property type="term" value="F:ATP binding"/>
    <property type="evidence" value="ECO:0007669"/>
    <property type="project" value="UniProtKB-KW"/>
</dbReference>
<dbReference type="InterPro" id="IPR002078">
    <property type="entry name" value="Sigma_54_int"/>
</dbReference>
<dbReference type="SUPFAM" id="SSF46689">
    <property type="entry name" value="Homeodomain-like"/>
    <property type="match status" value="1"/>
</dbReference>
<dbReference type="CDD" id="cd00060">
    <property type="entry name" value="FHA"/>
    <property type="match status" value="1"/>
</dbReference>
<evidence type="ECO:0000259" key="7">
    <source>
        <dbReference type="PROSITE" id="PS50045"/>
    </source>
</evidence>
<dbReference type="PROSITE" id="PS00688">
    <property type="entry name" value="SIGMA54_INTERACT_3"/>
    <property type="match status" value="1"/>
</dbReference>
<dbReference type="EMBL" id="CP042467">
    <property type="protein sequence ID" value="QED26015.1"/>
    <property type="molecule type" value="Genomic_DNA"/>
</dbReference>
<dbReference type="InterPro" id="IPR003593">
    <property type="entry name" value="AAA+_ATPase"/>
</dbReference>
<evidence type="ECO:0000256" key="1">
    <source>
        <dbReference type="ARBA" id="ARBA00022741"/>
    </source>
</evidence>
<dbReference type="InterPro" id="IPR000253">
    <property type="entry name" value="FHA_dom"/>
</dbReference>
<dbReference type="SUPFAM" id="SSF49879">
    <property type="entry name" value="SMAD/FHA domain"/>
    <property type="match status" value="1"/>
</dbReference>
<dbReference type="InterPro" id="IPR029016">
    <property type="entry name" value="GAF-like_dom_sf"/>
</dbReference>
<dbReference type="Pfam" id="PF25601">
    <property type="entry name" value="AAA_lid_14"/>
    <property type="match status" value="1"/>
</dbReference>
<dbReference type="PANTHER" id="PTHR32071:SF117">
    <property type="entry name" value="PTS-DEPENDENT DIHYDROXYACETONE KINASE OPERON REGULATORY PROTEIN-RELATED"/>
    <property type="match status" value="1"/>
</dbReference>
<keyword evidence="5" id="KW-0010">Activator</keyword>
<gene>
    <name evidence="8" type="ORF">FRD01_01810</name>
</gene>
<dbReference type="GO" id="GO:0006355">
    <property type="term" value="P:regulation of DNA-templated transcription"/>
    <property type="evidence" value="ECO:0007669"/>
    <property type="project" value="InterPro"/>
</dbReference>
<dbReference type="SMART" id="SM00065">
    <property type="entry name" value="GAF"/>
    <property type="match status" value="1"/>
</dbReference>
<dbReference type="InterPro" id="IPR025662">
    <property type="entry name" value="Sigma_54_int_dom_ATP-bd_1"/>
</dbReference>
<dbReference type="GO" id="GO:0043565">
    <property type="term" value="F:sequence-specific DNA binding"/>
    <property type="evidence" value="ECO:0007669"/>
    <property type="project" value="InterPro"/>
</dbReference>
<dbReference type="Gene3D" id="2.60.200.20">
    <property type="match status" value="1"/>
</dbReference>
<evidence type="ECO:0000256" key="4">
    <source>
        <dbReference type="ARBA" id="ARBA00023125"/>
    </source>
</evidence>
<dbReference type="InterPro" id="IPR008984">
    <property type="entry name" value="SMAD_FHA_dom_sf"/>
</dbReference>
<keyword evidence="6" id="KW-0804">Transcription</keyword>
<dbReference type="Pfam" id="PF13185">
    <property type="entry name" value="GAF_2"/>
    <property type="match status" value="1"/>
</dbReference>
<dbReference type="KEGG" id="bbae:FRD01_01810"/>
<proteinExistence type="predicted"/>
<sequence length="590" mass="65477">MPYLEYAGNKFFITKRLTSIGASRDADVCLKGSDSADTHALLSFDGKEFILQTTDRKLDFSLNGKSKRKATLAHDDQIEIGGDSLRFIILAKPQPSAPSVNPDEMVLKGFQTLHRLSEKLLSNYDLPELLDTLMDSVVELTHAQKGFLILVDGEDFNIAVARNVDRQTILDAENQLSDSIVEKAIASKKPIIVSDAINDEEFNSSLSVINLNLSSVLCVPLMDKGTLIGVIYVGNDSIAQLFTQRDLDMLVAFAGQASLIVANAMLVNNLRLNNRSLSQQLHEKRFGSIIGACDAMKSVFRTVEKVAPTSVNVLVLGETGTGKELIAHEIHQRSGRSAGPFVTINCGAIPESLLESELFGHVKGAFTGAHATREGKFQSAHKGTIFLDEIGEMPLNLQVKLLRVLQERTITKVGSSQSEVVDIRVIAATNRDLEEAVEKNEFREDLFYRLNVVMLRLPPLRERAGDVVLIARYLVQEICREMNVGVKDFAPDAILAMQKYPWPGNIRQLENRLKKAVVLSDRSMLSAEDLDLPPEMLTDVVPLSDAKEAFALRYILEVLERNNGNRTQTARDLDVDPRTIFRYLEKDTEN</sequence>
<feature type="domain" description="Sigma-54 factor interaction" evidence="7">
    <location>
        <begin position="289"/>
        <end position="518"/>
    </location>
</feature>
<dbReference type="InterPro" id="IPR003018">
    <property type="entry name" value="GAF"/>
</dbReference>
<dbReference type="Gene3D" id="3.30.450.40">
    <property type="match status" value="1"/>
</dbReference>
<evidence type="ECO:0000256" key="2">
    <source>
        <dbReference type="ARBA" id="ARBA00022840"/>
    </source>
</evidence>
<dbReference type="CDD" id="cd00009">
    <property type="entry name" value="AAA"/>
    <property type="match status" value="1"/>
</dbReference>
<dbReference type="Gene3D" id="3.40.50.300">
    <property type="entry name" value="P-loop containing nucleotide triphosphate hydrolases"/>
    <property type="match status" value="1"/>
</dbReference>
<name>A0A5B8XKE2_9DELT</name>
<dbReference type="Gene3D" id="1.10.10.60">
    <property type="entry name" value="Homeodomain-like"/>
    <property type="match status" value="1"/>
</dbReference>
<evidence type="ECO:0000256" key="6">
    <source>
        <dbReference type="ARBA" id="ARBA00023163"/>
    </source>
</evidence>
<keyword evidence="1" id="KW-0547">Nucleotide-binding</keyword>